<comment type="caution">
    <text evidence="1">The sequence shown here is derived from an EMBL/GenBank/DDBJ whole genome shotgun (WGS) entry which is preliminary data.</text>
</comment>
<dbReference type="Proteomes" id="UP001548189">
    <property type="component" value="Unassembled WGS sequence"/>
</dbReference>
<evidence type="ECO:0000313" key="2">
    <source>
        <dbReference type="Proteomes" id="UP001548189"/>
    </source>
</evidence>
<protein>
    <submittedName>
        <fullName evidence="1">Uncharacterized protein</fullName>
    </submittedName>
</protein>
<dbReference type="Gene3D" id="2.60.40.10">
    <property type="entry name" value="Immunoglobulins"/>
    <property type="match status" value="1"/>
</dbReference>
<evidence type="ECO:0000313" key="1">
    <source>
        <dbReference type="EMBL" id="MET1254204.1"/>
    </source>
</evidence>
<keyword evidence="2" id="KW-1185">Reference proteome</keyword>
<dbReference type="SUPFAM" id="SSF55874">
    <property type="entry name" value="ATPase domain of HSP90 chaperone/DNA topoisomerase II/histidine kinase"/>
    <property type="match status" value="1"/>
</dbReference>
<dbReference type="InterPro" id="IPR013783">
    <property type="entry name" value="Ig-like_fold"/>
</dbReference>
<sequence>MKTKKALILILFFPLSWVIFAKNAMYFMSIVEDSAGYIYFITDTGIKRFDGYQYVDLSDISNLPSTWSDSAVYRESNDSLYAAFFKEGIWKLDLSSNQAKKISDLKASKIVLSSKYLMAKVEKEVYLINLSNLNTRKYDLQEVIDIAAIEDQHFAITHKGLFKVNSEHSELIESFQTTKAHLALFNHKLAYSTDYKLTLLSLKNNTPLAVRTFENEITAITSYNTNSFAIAHGSNIDILSSDNLDIVKTSINRLNQVSRILYEDKQSNLWSTDTTQFEVIDPHLTLLRLPIPSRYNVVELVEEKLWIGTDHGLYYSDKGLFKPITEINDQLPLLERSITDILYTKNKPIIIATTAGAYKLENNILAKIYDGYVLSLSYINSEFILATSNKLVGFDENFNPVNFDLLNDKLPHKEVLNVKKINNTLYIMTADGLVQKTQNIITTHDISPHNLTDVFASLGNIYVTTWGDGLFKKEGNKWVSMGGPKKISSTIAYYDETLLSTSNGLYQFKDEQISLVPNSAGQMFIANSLAVKDNLAYASSNKELITVDYFKAPSLNPPKFTQFPTSDTPYDQTFTIAANSFDYIHGELIRYEYKLNNGDWVDVKNGKVKLSYLDTGYHNIQMRASYNATQWKYSEMRSFNITGPWYRSKTFIFLTALIFSVVAILRLLYIFRLNKQKNKVFKIISKQQEKQGLVKTYAELTKAKNALSKNNPIITKHTLNIIENAISQFEELLDNYSAIKALGNTSLEDSFTGLDALACMQIKSHEFQISLCERCTIETRNIIFFIAHTLVHNSLQHAKADFMQLTVTCDAENVKIFVQDDGIGIKYSDYTFNFGVGIAIIKNIVYERKGKLKFKNWRKSKSWRSDKNCRRRKGTFVSVVIPLLPSEVSRHARQLKEAES</sequence>
<dbReference type="Gene3D" id="3.30.565.10">
    <property type="entry name" value="Histidine kinase-like ATPase, C-terminal domain"/>
    <property type="match status" value="1"/>
</dbReference>
<dbReference type="InterPro" id="IPR036890">
    <property type="entry name" value="HATPase_C_sf"/>
</dbReference>
<gene>
    <name evidence="1" type="ORF">ABVT43_03590</name>
</gene>
<name>A0ABV2BQJ1_9GAMM</name>
<dbReference type="InterPro" id="IPR015943">
    <property type="entry name" value="WD40/YVTN_repeat-like_dom_sf"/>
</dbReference>
<dbReference type="EMBL" id="JBEVCJ010000003">
    <property type="protein sequence ID" value="MET1254204.1"/>
    <property type="molecule type" value="Genomic_DNA"/>
</dbReference>
<reference evidence="1 2" key="1">
    <citation type="submission" date="2024-06" db="EMBL/GenBank/DDBJ databases">
        <authorList>
            <person name="Li F."/>
        </authorList>
    </citation>
    <scope>NUCLEOTIDE SEQUENCE [LARGE SCALE GENOMIC DNA]</scope>
    <source>
        <strain evidence="1 2">GXAS 311</strain>
    </source>
</reference>
<dbReference type="InterPro" id="IPR003594">
    <property type="entry name" value="HATPase_dom"/>
</dbReference>
<organism evidence="1 2">
    <name type="scientific">Aliikangiella maris</name>
    <dbReference type="NCBI Taxonomy" id="3162458"/>
    <lineage>
        <taxon>Bacteria</taxon>
        <taxon>Pseudomonadati</taxon>
        <taxon>Pseudomonadota</taxon>
        <taxon>Gammaproteobacteria</taxon>
        <taxon>Oceanospirillales</taxon>
        <taxon>Pleioneaceae</taxon>
        <taxon>Aliikangiella</taxon>
    </lineage>
</organism>
<proteinExistence type="predicted"/>
<dbReference type="Gene3D" id="2.130.10.10">
    <property type="entry name" value="YVTN repeat-like/Quinoprotein amine dehydrogenase"/>
    <property type="match status" value="2"/>
</dbReference>
<accession>A0ABV2BQJ1</accession>
<dbReference type="Pfam" id="PF02518">
    <property type="entry name" value="HATPase_c"/>
    <property type="match status" value="1"/>
</dbReference>